<dbReference type="Gene3D" id="3.40.50.2000">
    <property type="entry name" value="Glycogen Phosphorylase B"/>
    <property type="match status" value="1"/>
</dbReference>
<dbReference type="Proteomes" id="UP000732193">
    <property type="component" value="Unassembled WGS sequence"/>
</dbReference>
<name>A0AAE3B6N0_9RHOB</name>
<evidence type="ECO:0000256" key="1">
    <source>
        <dbReference type="ARBA" id="ARBA00022679"/>
    </source>
</evidence>
<dbReference type="PANTHER" id="PTHR46401">
    <property type="entry name" value="GLYCOSYLTRANSFERASE WBBK-RELATED"/>
    <property type="match status" value="1"/>
</dbReference>
<organism evidence="3 4">
    <name type="scientific">Sulfitobacter geojensis</name>
    <dbReference type="NCBI Taxonomy" id="1342299"/>
    <lineage>
        <taxon>Bacteria</taxon>
        <taxon>Pseudomonadati</taxon>
        <taxon>Pseudomonadota</taxon>
        <taxon>Alphaproteobacteria</taxon>
        <taxon>Rhodobacterales</taxon>
        <taxon>Roseobacteraceae</taxon>
        <taxon>Sulfitobacter</taxon>
    </lineage>
</organism>
<dbReference type="GO" id="GO:0016757">
    <property type="term" value="F:glycosyltransferase activity"/>
    <property type="evidence" value="ECO:0007669"/>
    <property type="project" value="InterPro"/>
</dbReference>
<keyword evidence="4" id="KW-1185">Reference proteome</keyword>
<proteinExistence type="predicted"/>
<feature type="domain" description="Glycosyl transferase family 1" evidence="2">
    <location>
        <begin position="211"/>
        <end position="356"/>
    </location>
</feature>
<evidence type="ECO:0000313" key="3">
    <source>
        <dbReference type="EMBL" id="MBM1713685.1"/>
    </source>
</evidence>
<evidence type="ECO:0000259" key="2">
    <source>
        <dbReference type="Pfam" id="PF00534"/>
    </source>
</evidence>
<comment type="caution">
    <text evidence="3">The sequence shown here is derived from an EMBL/GenBank/DDBJ whole genome shotgun (WGS) entry which is preliminary data.</text>
</comment>
<dbReference type="EMBL" id="JAFBRM010000002">
    <property type="protein sequence ID" value="MBM1713685.1"/>
    <property type="molecule type" value="Genomic_DNA"/>
</dbReference>
<dbReference type="AlphaFoldDB" id="A0AAE3B6N0"/>
<dbReference type="RefSeq" id="WP_203242017.1">
    <property type="nucleotide sequence ID" value="NZ_JAFBRH010000002.1"/>
</dbReference>
<gene>
    <name evidence="3" type="ORF">JQV55_08950</name>
</gene>
<accession>A0AAE3B6N0</accession>
<dbReference type="InterPro" id="IPR001296">
    <property type="entry name" value="Glyco_trans_1"/>
</dbReference>
<dbReference type="PANTHER" id="PTHR46401:SF2">
    <property type="entry name" value="GLYCOSYLTRANSFERASE WBBK-RELATED"/>
    <property type="match status" value="1"/>
</dbReference>
<evidence type="ECO:0000313" key="4">
    <source>
        <dbReference type="Proteomes" id="UP000732193"/>
    </source>
</evidence>
<dbReference type="SUPFAM" id="SSF53756">
    <property type="entry name" value="UDP-Glycosyltransferase/glycogen phosphorylase"/>
    <property type="match status" value="1"/>
</dbReference>
<keyword evidence="1" id="KW-0808">Transferase</keyword>
<sequence>MPTGVDRVEHAYLDRFISDDVPAFGLIRTAFGYVLLDRDGMIAFRDRLNGSEKWGRADVLSRLPRRREQALTRAETDVRRHAIARCLPPRLGRMLQQHLPSGFAYYNVGHSNLTDRVFQNVRSASGSIEVMIHDVIPLEYPHYQRPGTIAPFRAKLERVRRHADRVIYNSEDTRQRTETVMQEWGPLPHSIVSHLGTLSTVPLLSELPAGLPPQEPYFITTGTIEPRKNHQFLLDLWGQMGADAPVLLICGSRGWNNDAVFAQLDQLSPKGRIREIANLNDGAMSALVERSAGMLFPSHAEGFGLPPIEALQLGTRVLCNDLTVLREIIGDNATFAPVSNPELWLKTIQSWKEMPPPADKEAIFVGPSWTNHFKTVLRLR</sequence>
<reference evidence="3 4" key="1">
    <citation type="submission" date="2021-01" db="EMBL/GenBank/DDBJ databases">
        <title>Diatom-associated Roseobacters Show Island Model of Population Structure.</title>
        <authorList>
            <person name="Qu L."/>
            <person name="Feng X."/>
            <person name="Chen Y."/>
            <person name="Li L."/>
            <person name="Wang X."/>
            <person name="Hu Z."/>
            <person name="Wang H."/>
            <person name="Luo H."/>
        </authorList>
    </citation>
    <scope>NUCLEOTIDE SEQUENCE [LARGE SCALE GENOMIC DNA]</scope>
    <source>
        <strain evidence="3 4">TR60-84</strain>
    </source>
</reference>
<protein>
    <submittedName>
        <fullName evidence="3">Glycosyltransferase</fullName>
    </submittedName>
</protein>
<dbReference type="Pfam" id="PF00534">
    <property type="entry name" value="Glycos_transf_1"/>
    <property type="match status" value="1"/>
</dbReference>